<comment type="caution">
    <text evidence="1">The sequence shown here is derived from an EMBL/GenBank/DDBJ whole genome shotgun (WGS) entry which is preliminary data.</text>
</comment>
<dbReference type="Proteomes" id="UP000603453">
    <property type="component" value="Unassembled WGS sequence"/>
</dbReference>
<proteinExistence type="predicted"/>
<accession>A0A8H7RIJ1</accession>
<keyword evidence="2" id="KW-1185">Reference proteome</keyword>
<reference evidence="1" key="1">
    <citation type="submission" date="2020-12" db="EMBL/GenBank/DDBJ databases">
        <title>Metabolic potential, ecology and presence of endohyphal bacteria is reflected in genomic diversity of Mucoromycotina.</title>
        <authorList>
            <person name="Muszewska A."/>
            <person name="Okrasinska A."/>
            <person name="Steczkiewicz K."/>
            <person name="Drgas O."/>
            <person name="Orlowska M."/>
            <person name="Perlinska-Lenart U."/>
            <person name="Aleksandrzak-Piekarczyk T."/>
            <person name="Szatraj K."/>
            <person name="Zielenkiewicz U."/>
            <person name="Pilsyk S."/>
            <person name="Malc E."/>
            <person name="Mieczkowski P."/>
            <person name="Kruszewska J.S."/>
            <person name="Biernat P."/>
            <person name="Pawlowska J."/>
        </authorList>
    </citation>
    <scope>NUCLEOTIDE SEQUENCE</scope>
    <source>
        <strain evidence="1">WA0000017839</strain>
    </source>
</reference>
<sequence>MDKASFALDGSRPNSTSNVFGIIQIQASEQCFIRPIWTQVQLVGREEIASTSRIIVNDTYQISNNPDDWRPLLSSTTNSSDENVYNLPFSLSVPNSLPASFQIQNEGPSLVCCGIYYTLEVKVSTMETGVLKAIQFHTSNNNIMEGEEECDIPKRVFWGITKQSKQRWQYELEFPSTFDLGQCQTPSSISVRLRSVSGQEMKGECCLIGCQIIQSIHLEGYKSHIQVLATSTKLLTNPNKTWKQACQLDFELDRSILPSVANPRLGVEHSIRITVDFCNTNSDCCSNNMDLQFPVVFTGGAFSSQEREQEITVDASVTRALSISSCSSFGELSNHDSAIDIPSSFKSISNYLHSYKLQV</sequence>
<gene>
    <name evidence="1" type="ORF">INT47_003268</name>
</gene>
<dbReference type="OrthoDB" id="2205005at2759"/>
<evidence type="ECO:0000313" key="1">
    <source>
        <dbReference type="EMBL" id="KAG2210283.1"/>
    </source>
</evidence>
<protein>
    <submittedName>
        <fullName evidence="1">Uncharacterized protein</fullName>
    </submittedName>
</protein>
<name>A0A8H7RIJ1_9FUNG</name>
<dbReference type="AlphaFoldDB" id="A0A8H7RIJ1"/>
<organism evidence="1 2">
    <name type="scientific">Mucor saturninus</name>
    <dbReference type="NCBI Taxonomy" id="64648"/>
    <lineage>
        <taxon>Eukaryota</taxon>
        <taxon>Fungi</taxon>
        <taxon>Fungi incertae sedis</taxon>
        <taxon>Mucoromycota</taxon>
        <taxon>Mucoromycotina</taxon>
        <taxon>Mucoromycetes</taxon>
        <taxon>Mucorales</taxon>
        <taxon>Mucorineae</taxon>
        <taxon>Mucoraceae</taxon>
        <taxon>Mucor</taxon>
    </lineage>
</organism>
<dbReference type="EMBL" id="JAEPRD010000012">
    <property type="protein sequence ID" value="KAG2210283.1"/>
    <property type="molecule type" value="Genomic_DNA"/>
</dbReference>
<evidence type="ECO:0000313" key="2">
    <source>
        <dbReference type="Proteomes" id="UP000603453"/>
    </source>
</evidence>